<organism evidence="2 3">
    <name type="scientific">Trichuris suis</name>
    <name type="common">pig whipworm</name>
    <dbReference type="NCBI Taxonomy" id="68888"/>
    <lineage>
        <taxon>Eukaryota</taxon>
        <taxon>Metazoa</taxon>
        <taxon>Ecdysozoa</taxon>
        <taxon>Nematoda</taxon>
        <taxon>Enoplea</taxon>
        <taxon>Dorylaimia</taxon>
        <taxon>Trichinellida</taxon>
        <taxon>Trichuridae</taxon>
        <taxon>Trichuris</taxon>
    </lineage>
</organism>
<dbReference type="EMBL" id="KL363192">
    <property type="protein sequence ID" value="KFD56822.1"/>
    <property type="molecule type" value="Genomic_DNA"/>
</dbReference>
<feature type="compositionally biased region" description="Polar residues" evidence="1">
    <location>
        <begin position="69"/>
        <end position="81"/>
    </location>
</feature>
<protein>
    <submittedName>
        <fullName evidence="2">Uncharacterized protein</fullName>
    </submittedName>
</protein>
<evidence type="ECO:0000313" key="3">
    <source>
        <dbReference type="Proteomes" id="UP000030764"/>
    </source>
</evidence>
<evidence type="ECO:0000313" key="2">
    <source>
        <dbReference type="EMBL" id="KFD56822.1"/>
    </source>
</evidence>
<name>A0A085MHX6_9BILA</name>
<dbReference type="Proteomes" id="UP000030764">
    <property type="component" value="Unassembled WGS sequence"/>
</dbReference>
<feature type="region of interest" description="Disordered" evidence="1">
    <location>
        <begin position="51"/>
        <end position="96"/>
    </location>
</feature>
<evidence type="ECO:0000256" key="1">
    <source>
        <dbReference type="SAM" id="MobiDB-lite"/>
    </source>
</evidence>
<gene>
    <name evidence="2" type="ORF">M513_02499</name>
</gene>
<reference evidence="2 3" key="1">
    <citation type="journal article" date="2014" name="Nat. Genet.">
        <title>Genome and transcriptome of the porcine whipworm Trichuris suis.</title>
        <authorList>
            <person name="Jex A.R."/>
            <person name="Nejsum P."/>
            <person name="Schwarz E.M."/>
            <person name="Hu L."/>
            <person name="Young N.D."/>
            <person name="Hall R.S."/>
            <person name="Korhonen P.K."/>
            <person name="Liao S."/>
            <person name="Thamsborg S."/>
            <person name="Xia J."/>
            <person name="Xu P."/>
            <person name="Wang S."/>
            <person name="Scheerlinck J.P."/>
            <person name="Hofmann A."/>
            <person name="Sternberg P.W."/>
            <person name="Wang J."/>
            <person name="Gasser R.B."/>
        </authorList>
    </citation>
    <scope>NUCLEOTIDE SEQUENCE [LARGE SCALE GENOMIC DNA]</scope>
    <source>
        <strain evidence="2">DCEP-RM93M</strain>
    </source>
</reference>
<keyword evidence="3" id="KW-1185">Reference proteome</keyword>
<dbReference type="AlphaFoldDB" id="A0A085MHX6"/>
<proteinExistence type="predicted"/>
<sequence>MNNRPQSFVPSLYSPLVLELPYTADDGTRAVPKRTLVRAAEHQRKARALVKAKKQMGPKIKGTHGGISASISPTEPWNQHSNTHDQEAAPDDACDA</sequence>
<accession>A0A085MHX6</accession>